<evidence type="ECO:0000256" key="1">
    <source>
        <dbReference type="SAM" id="MobiDB-lite"/>
    </source>
</evidence>
<reference evidence="3 4" key="1">
    <citation type="submission" date="2015-11" db="EMBL/GenBank/DDBJ databases">
        <title>Solirubrum puertoriconensis gen. nov. an environmental bacteria isolated in Puerto Rico.</title>
        <authorList>
            <person name="Cuebas-Irizarry M.F."/>
            <person name="Montalvo-Rodriguez R."/>
        </authorList>
    </citation>
    <scope>NUCLEOTIDE SEQUENCE [LARGE SCALE GENOMIC DNA]</scope>
    <source>
        <strain evidence="3 4">MC1A</strain>
    </source>
</reference>
<dbReference type="AlphaFoldDB" id="A0A9X0HHJ2"/>
<feature type="transmembrane region" description="Helical" evidence="2">
    <location>
        <begin position="39"/>
        <end position="61"/>
    </location>
</feature>
<accession>A0A9X0HHJ2</accession>
<name>A0A9X0HHJ2_SOLP1</name>
<comment type="caution">
    <text evidence="3">The sequence shown here is derived from an EMBL/GenBank/DDBJ whole genome shotgun (WGS) entry which is preliminary data.</text>
</comment>
<keyword evidence="2" id="KW-0812">Transmembrane</keyword>
<dbReference type="RefSeq" id="WP_059071694.1">
    <property type="nucleotide sequence ID" value="NZ_LNAL01000008.1"/>
</dbReference>
<protein>
    <submittedName>
        <fullName evidence="3">Uncharacterized protein</fullName>
    </submittedName>
</protein>
<organism evidence="3 4">
    <name type="scientific">Solirubrum puertoriconensis</name>
    <dbReference type="NCBI Taxonomy" id="1751427"/>
    <lineage>
        <taxon>Bacteria</taxon>
        <taxon>Pseudomonadati</taxon>
        <taxon>Bacteroidota</taxon>
        <taxon>Cytophagia</taxon>
        <taxon>Cytophagales</taxon>
    </lineage>
</organism>
<dbReference type="Proteomes" id="UP000054223">
    <property type="component" value="Unassembled WGS sequence"/>
</dbReference>
<feature type="region of interest" description="Disordered" evidence="1">
    <location>
        <begin position="1"/>
        <end position="20"/>
    </location>
</feature>
<proteinExistence type="predicted"/>
<feature type="compositionally biased region" description="Polar residues" evidence="1">
    <location>
        <begin position="1"/>
        <end position="14"/>
    </location>
</feature>
<keyword evidence="4" id="KW-1185">Reference proteome</keyword>
<evidence type="ECO:0000313" key="3">
    <source>
        <dbReference type="EMBL" id="KUG05999.1"/>
    </source>
</evidence>
<dbReference type="EMBL" id="LNAL01000008">
    <property type="protein sequence ID" value="KUG05999.1"/>
    <property type="molecule type" value="Genomic_DNA"/>
</dbReference>
<gene>
    <name evidence="3" type="ORF">ASU33_01085</name>
</gene>
<evidence type="ECO:0000313" key="4">
    <source>
        <dbReference type="Proteomes" id="UP000054223"/>
    </source>
</evidence>
<keyword evidence="2" id="KW-1133">Transmembrane helix</keyword>
<keyword evidence="2" id="KW-0472">Membrane</keyword>
<evidence type="ECO:0000256" key="2">
    <source>
        <dbReference type="SAM" id="Phobius"/>
    </source>
</evidence>
<sequence>MHTFTSTEVASQPYVSRKKRYRRRTVTEVKSVLSTRTTLGLLGLLVLALLISLGVIAASLVSDNSAIGCTSISTSAVA</sequence>